<reference evidence="5 6" key="1">
    <citation type="submission" date="2020-04" db="EMBL/GenBank/DDBJ databases">
        <authorList>
            <person name="Alioto T."/>
            <person name="Alioto T."/>
            <person name="Gomez Garrido J."/>
        </authorList>
    </citation>
    <scope>NUCLEOTIDE SEQUENCE [LARGE SCALE GENOMIC DNA]</scope>
</reference>
<keyword evidence="1" id="KW-0677">Repeat</keyword>
<organism evidence="5 6">
    <name type="scientific">Cloeon dipterum</name>
    <dbReference type="NCBI Taxonomy" id="197152"/>
    <lineage>
        <taxon>Eukaryota</taxon>
        <taxon>Metazoa</taxon>
        <taxon>Ecdysozoa</taxon>
        <taxon>Arthropoda</taxon>
        <taxon>Hexapoda</taxon>
        <taxon>Insecta</taxon>
        <taxon>Pterygota</taxon>
        <taxon>Palaeoptera</taxon>
        <taxon>Ephemeroptera</taxon>
        <taxon>Pisciforma</taxon>
        <taxon>Baetidae</taxon>
        <taxon>Cloeon</taxon>
    </lineage>
</organism>
<dbReference type="PANTHER" id="PTHR24198:SF165">
    <property type="entry name" value="ANKYRIN REPEAT-CONTAINING PROTEIN-RELATED"/>
    <property type="match status" value="1"/>
</dbReference>
<protein>
    <submittedName>
        <fullName evidence="5">Uncharacterized protein</fullName>
    </submittedName>
</protein>
<evidence type="ECO:0000256" key="1">
    <source>
        <dbReference type="ARBA" id="ARBA00022737"/>
    </source>
</evidence>
<keyword evidence="2 3" id="KW-0040">ANK repeat</keyword>
<dbReference type="InterPro" id="IPR002110">
    <property type="entry name" value="Ankyrin_rpt"/>
</dbReference>
<name>A0A8S1DZW0_9INSE</name>
<evidence type="ECO:0000256" key="4">
    <source>
        <dbReference type="SAM" id="Phobius"/>
    </source>
</evidence>
<proteinExistence type="predicted"/>
<dbReference type="Pfam" id="PF00023">
    <property type="entry name" value="Ank"/>
    <property type="match status" value="2"/>
</dbReference>
<dbReference type="AlphaFoldDB" id="A0A8S1DZW0"/>
<dbReference type="PROSITE" id="PS50088">
    <property type="entry name" value="ANK_REPEAT"/>
    <property type="match status" value="2"/>
</dbReference>
<dbReference type="EMBL" id="CADEPI010000504">
    <property type="protein sequence ID" value="CAB3386747.1"/>
    <property type="molecule type" value="Genomic_DNA"/>
</dbReference>
<dbReference type="PANTHER" id="PTHR24198">
    <property type="entry name" value="ANKYRIN REPEAT AND PROTEIN KINASE DOMAIN-CONTAINING PROTEIN"/>
    <property type="match status" value="1"/>
</dbReference>
<sequence length="483" mass="55860">MRNTLKESIILREECKVAGLSLKSQRKCLNIKFITKLYGGAICWRLRTPRVYSTGMFAVAPPMVCLTFERRSLYLFTHRPSSGNECLCKLCLFTAIFFTSVPAVIFVFKNHPLKHTKFLCESTCWYTSQQKENQSCVNYNTMINENMHPIMKTEDLKRFISKIREGENNPIMVAAQKEDREGFLLTVEPYGGNLNSTTKSGLTILHFAALNIHHGLDNIAFLNDPDFSKKDIDGEEPIHYAVRVKNYNFANSVLNLRDPMAHNLLHFFIMENDLKFAKVVNDEVGGIYIENIKGKTLLHYAAQYAGREMCEWLVKKGLYVEAKTKKKYSVLHFALLNDVTAWAMENADFFIAKNPSILNYRDEFYQTPLHRALFHQDIPLATFLLSKGACIWVKWKRNKNLLHFCVQKRKLASAKFVHSMNNQLIKEVCHEGMTALHIAARNRDVRSFVWLLENGVDFQALDMKNRSALNYLFHRRTETLNMN</sequence>
<dbReference type="Proteomes" id="UP000494165">
    <property type="component" value="Unassembled WGS sequence"/>
</dbReference>
<evidence type="ECO:0000256" key="3">
    <source>
        <dbReference type="PROSITE-ProRule" id="PRU00023"/>
    </source>
</evidence>
<dbReference type="SMART" id="SM00248">
    <property type="entry name" value="ANK"/>
    <property type="match status" value="5"/>
</dbReference>
<feature type="repeat" description="ANK" evidence="3">
    <location>
        <begin position="293"/>
        <end position="325"/>
    </location>
</feature>
<dbReference type="Gene3D" id="1.25.40.20">
    <property type="entry name" value="Ankyrin repeat-containing domain"/>
    <property type="match status" value="1"/>
</dbReference>
<evidence type="ECO:0000256" key="2">
    <source>
        <dbReference type="ARBA" id="ARBA00023043"/>
    </source>
</evidence>
<feature type="repeat" description="ANK" evidence="3">
    <location>
        <begin position="431"/>
        <end position="463"/>
    </location>
</feature>
<keyword evidence="4" id="KW-1133">Transmembrane helix</keyword>
<gene>
    <name evidence="5" type="ORF">CLODIP_2_CD07584</name>
</gene>
<feature type="transmembrane region" description="Helical" evidence="4">
    <location>
        <begin position="86"/>
        <end position="108"/>
    </location>
</feature>
<keyword evidence="4" id="KW-0472">Membrane</keyword>
<comment type="caution">
    <text evidence="5">The sequence shown here is derived from an EMBL/GenBank/DDBJ whole genome shotgun (WGS) entry which is preliminary data.</text>
</comment>
<evidence type="ECO:0000313" key="5">
    <source>
        <dbReference type="EMBL" id="CAB3386747.1"/>
    </source>
</evidence>
<dbReference type="OrthoDB" id="10071127at2759"/>
<keyword evidence="4" id="KW-0812">Transmembrane</keyword>
<dbReference type="InterPro" id="IPR036770">
    <property type="entry name" value="Ankyrin_rpt-contain_sf"/>
</dbReference>
<accession>A0A8S1DZW0</accession>
<dbReference type="SUPFAM" id="SSF48403">
    <property type="entry name" value="Ankyrin repeat"/>
    <property type="match status" value="1"/>
</dbReference>
<evidence type="ECO:0000313" key="6">
    <source>
        <dbReference type="Proteomes" id="UP000494165"/>
    </source>
</evidence>
<keyword evidence="6" id="KW-1185">Reference proteome</keyword>
<dbReference type="PROSITE" id="PS50297">
    <property type="entry name" value="ANK_REP_REGION"/>
    <property type="match status" value="1"/>
</dbReference>